<dbReference type="InterPro" id="IPR032675">
    <property type="entry name" value="LRR_dom_sf"/>
</dbReference>
<comment type="caution">
    <text evidence="2">The sequence shown here is derived from an EMBL/GenBank/DDBJ whole genome shotgun (WGS) entry which is preliminary data.</text>
</comment>
<dbReference type="EMBL" id="LVLJ01002364">
    <property type="protein sequence ID" value="OAE25268.1"/>
    <property type="molecule type" value="Genomic_DNA"/>
</dbReference>
<dbReference type="SUPFAM" id="SSF52047">
    <property type="entry name" value="RNI-like"/>
    <property type="match status" value="1"/>
</dbReference>
<dbReference type="Pfam" id="PF13516">
    <property type="entry name" value="LRR_6"/>
    <property type="match status" value="2"/>
</dbReference>
<proteinExistence type="predicted"/>
<gene>
    <name evidence="2" type="ORF">AXG93_3776s1050</name>
</gene>
<dbReference type="InterPro" id="IPR001611">
    <property type="entry name" value="Leu-rich_rpt"/>
</dbReference>
<sequence>MRPTCKTGAKATSARPHHWHRSGASRHEDDAIDPTRLSRVKFSSRRVLPNLEPGDAERNEGLLTCANSLQDKSWDEWSSQLYRLFGCVGALQGVHRRTSKGPDSSANRVFISNGITLSEDGISRSSRISTRTRAASRIFDQLEAERWTSIGTRRLGHCSGMISRTVALEIRIRVVRAQARPQARPSPSPSPTWSADARQSITNIPAPHRSPPSLGPCSEKKGCRNGPPIRARARIRLSNNNNESKRIPVHEDKDKGNAVGAGGHGARKFLWPAGSRWSTSGGSEAFQGRRAMGRRESGRAEPECGLADDMDAGCRCASGELFRSPRLAMAMISCNMSPRSSPSAVILGILEKLTPESKKEDEQRIVQELDRATELHLTRYLLRMDSPSKSGLSSFPNSTALPNFGALTRALQQRPFLRLETVILSDTLIEEKEMAELSVAIKKGNLGRVFVLKLVNCGLRAAGAKSLADAIESGKLSCLHTLHLETNDIGDVGLYAVAGALGLGHVPALKSLHLGPKTDGFKLEGADALGIAFQSGKLALLEDLMLQRLVEEKGVISIMRALETGMVRGCLKSLCLWGCTLGVEGARAIASALLSPHFSSLLSLDLSFNKMGDEGLNALSGALRSNNLNNLQVLMLNSVGMGEKGLVEMASLLEEGHLHSLRILQAVGSDNTNTSANALIRAYRNNTFLVAEIQVKWPTKSMESNAERFMKRNDKLVDLLKD</sequence>
<evidence type="ECO:0000313" key="3">
    <source>
        <dbReference type="Proteomes" id="UP000077202"/>
    </source>
</evidence>
<dbReference type="Gene3D" id="3.80.10.10">
    <property type="entry name" value="Ribonuclease Inhibitor"/>
    <property type="match status" value="2"/>
</dbReference>
<name>A0A176VWS5_MARPO</name>
<organism evidence="2 3">
    <name type="scientific">Marchantia polymorpha subsp. ruderalis</name>
    <dbReference type="NCBI Taxonomy" id="1480154"/>
    <lineage>
        <taxon>Eukaryota</taxon>
        <taxon>Viridiplantae</taxon>
        <taxon>Streptophyta</taxon>
        <taxon>Embryophyta</taxon>
        <taxon>Marchantiophyta</taxon>
        <taxon>Marchantiopsida</taxon>
        <taxon>Marchantiidae</taxon>
        <taxon>Marchantiales</taxon>
        <taxon>Marchantiaceae</taxon>
        <taxon>Marchantia</taxon>
    </lineage>
</organism>
<feature type="compositionally biased region" description="Basic and acidic residues" evidence="1">
    <location>
        <begin position="293"/>
        <end position="302"/>
    </location>
</feature>
<feature type="region of interest" description="Disordered" evidence="1">
    <location>
        <begin position="272"/>
        <end position="303"/>
    </location>
</feature>
<protein>
    <submittedName>
        <fullName evidence="2">Uncharacterized protein</fullName>
    </submittedName>
</protein>
<feature type="compositionally biased region" description="Basic residues" evidence="1">
    <location>
        <begin position="15"/>
        <end position="24"/>
    </location>
</feature>
<evidence type="ECO:0000256" key="1">
    <source>
        <dbReference type="SAM" id="MobiDB-lite"/>
    </source>
</evidence>
<feature type="region of interest" description="Disordered" evidence="1">
    <location>
        <begin position="202"/>
        <end position="226"/>
    </location>
</feature>
<accession>A0A176VWS5</accession>
<dbReference type="PANTHER" id="PTHR47679">
    <property type="entry name" value="PROTEIN TORNADO 1"/>
    <property type="match status" value="1"/>
</dbReference>
<dbReference type="PANTHER" id="PTHR47679:SF2">
    <property type="entry name" value="C-TERMINAL OF ROC (COR) DOMAIN-CONTAINING PROTEIN"/>
    <property type="match status" value="1"/>
</dbReference>
<dbReference type="Proteomes" id="UP000077202">
    <property type="component" value="Unassembled WGS sequence"/>
</dbReference>
<evidence type="ECO:0000313" key="2">
    <source>
        <dbReference type="EMBL" id="OAE25268.1"/>
    </source>
</evidence>
<reference evidence="2" key="1">
    <citation type="submission" date="2016-03" db="EMBL/GenBank/DDBJ databases">
        <title>Mechanisms controlling the formation of the plant cell surface in tip-growing cells are functionally conserved among land plants.</title>
        <authorList>
            <person name="Honkanen S."/>
            <person name="Jones V.A."/>
            <person name="Morieri G."/>
            <person name="Champion C."/>
            <person name="Hetherington A.J."/>
            <person name="Kelly S."/>
            <person name="Saint-Marcoux D."/>
            <person name="Proust H."/>
            <person name="Prescott H."/>
            <person name="Dolan L."/>
        </authorList>
    </citation>
    <scope>NUCLEOTIDE SEQUENCE [LARGE SCALE GENOMIC DNA]</scope>
    <source>
        <tissue evidence="2">Whole gametophyte</tissue>
    </source>
</reference>
<feature type="region of interest" description="Disordered" evidence="1">
    <location>
        <begin position="1"/>
        <end position="33"/>
    </location>
</feature>
<dbReference type="AlphaFoldDB" id="A0A176VWS5"/>
<keyword evidence="3" id="KW-1185">Reference proteome</keyword>
<dbReference type="SMART" id="SM00368">
    <property type="entry name" value="LRR_RI"/>
    <property type="match status" value="5"/>
</dbReference>